<comment type="caution">
    <text evidence="2">The sequence shown here is derived from an EMBL/GenBank/DDBJ whole genome shotgun (WGS) entry which is preliminary data.</text>
</comment>
<dbReference type="EMBL" id="LXQA010275832">
    <property type="protein sequence ID" value="MCI40101.1"/>
    <property type="molecule type" value="Genomic_DNA"/>
</dbReference>
<feature type="non-terminal residue" evidence="2">
    <location>
        <position position="1"/>
    </location>
</feature>
<sequence length="63" mass="7384">KIQFEVEPSTDEREEDDKIQVPGESGSQETTAHDYQLARDRERRVIAPPNRYRYADLICYALN</sequence>
<accession>A0A392RTX3</accession>
<evidence type="ECO:0000256" key="1">
    <source>
        <dbReference type="SAM" id="MobiDB-lite"/>
    </source>
</evidence>
<reference evidence="2 3" key="1">
    <citation type="journal article" date="2018" name="Front. Plant Sci.">
        <title>Red Clover (Trifolium pratense) and Zigzag Clover (T. medium) - A Picture of Genomic Similarities and Differences.</title>
        <authorList>
            <person name="Dluhosova J."/>
            <person name="Istvanek J."/>
            <person name="Nedelnik J."/>
            <person name="Repkova J."/>
        </authorList>
    </citation>
    <scope>NUCLEOTIDE SEQUENCE [LARGE SCALE GENOMIC DNA]</scope>
    <source>
        <strain evidence="3">cv. 10/8</strain>
        <tissue evidence="2">Leaf</tissue>
    </source>
</reference>
<dbReference type="Proteomes" id="UP000265520">
    <property type="component" value="Unassembled WGS sequence"/>
</dbReference>
<evidence type="ECO:0000313" key="2">
    <source>
        <dbReference type="EMBL" id="MCI40101.1"/>
    </source>
</evidence>
<feature type="compositionally biased region" description="Acidic residues" evidence="1">
    <location>
        <begin position="8"/>
        <end position="17"/>
    </location>
</feature>
<proteinExistence type="predicted"/>
<name>A0A392RTX3_9FABA</name>
<feature type="region of interest" description="Disordered" evidence="1">
    <location>
        <begin position="1"/>
        <end position="35"/>
    </location>
</feature>
<organism evidence="2 3">
    <name type="scientific">Trifolium medium</name>
    <dbReference type="NCBI Taxonomy" id="97028"/>
    <lineage>
        <taxon>Eukaryota</taxon>
        <taxon>Viridiplantae</taxon>
        <taxon>Streptophyta</taxon>
        <taxon>Embryophyta</taxon>
        <taxon>Tracheophyta</taxon>
        <taxon>Spermatophyta</taxon>
        <taxon>Magnoliopsida</taxon>
        <taxon>eudicotyledons</taxon>
        <taxon>Gunneridae</taxon>
        <taxon>Pentapetalae</taxon>
        <taxon>rosids</taxon>
        <taxon>fabids</taxon>
        <taxon>Fabales</taxon>
        <taxon>Fabaceae</taxon>
        <taxon>Papilionoideae</taxon>
        <taxon>50 kb inversion clade</taxon>
        <taxon>NPAAA clade</taxon>
        <taxon>Hologalegina</taxon>
        <taxon>IRL clade</taxon>
        <taxon>Trifolieae</taxon>
        <taxon>Trifolium</taxon>
    </lineage>
</organism>
<dbReference type="AlphaFoldDB" id="A0A392RTX3"/>
<evidence type="ECO:0000313" key="3">
    <source>
        <dbReference type="Proteomes" id="UP000265520"/>
    </source>
</evidence>
<keyword evidence="3" id="KW-1185">Reference proteome</keyword>
<protein>
    <submittedName>
        <fullName evidence="2">Uncharacterized protein</fullName>
    </submittedName>
</protein>